<dbReference type="InterPro" id="IPR036249">
    <property type="entry name" value="Thioredoxin-like_sf"/>
</dbReference>
<dbReference type="SFLD" id="SFLDS00019">
    <property type="entry name" value="Glutathione_Transferase_(cytos"/>
    <property type="match status" value="1"/>
</dbReference>
<keyword evidence="2" id="KW-0443">Lipid metabolism</keyword>
<sequence>MAAPIRQGLRMFSWRLFRRTTPFVKQISKETTNQRRLFFSKSKCNGSWGSSKTKIVLGSVALTAGFVTLDKFYRDTKYTVFASAVDRPKHAISRSIRVKGDTSGLKLTLYQYQNCPFCCKVRATLDYFGFSYDVIEVNSVTKSQLKWSTYKKVPIMVCDGVGQDGFLQLNDSSVIMSILGSYLVDKSQGLERVTTFYPGIEAKNSRGKTVWEFPNKYFIMFGSRKSKATQEQEKEERKWRQWTDECLVHTLSPNVYRTITEARQAFNYFSEVGEWENNFSTPNRLFIITVGSTAMYFIGKILKKRHNLKEDVRQSLYDAVNDWLKAIGPNRKFMGGDIPNFADLSVYGVLSSVEGCDAFQDTLQNTNLQPWYSAMKKATQSHMGLGQALHKD</sequence>
<dbReference type="InterPro" id="IPR034335">
    <property type="entry name" value="PGES2_C"/>
</dbReference>
<reference evidence="4 5" key="1">
    <citation type="submission" date="2024-11" db="EMBL/GenBank/DDBJ databases">
        <title>Chromosome-level genome assembly of the freshwater bivalve Anodonta woodiana.</title>
        <authorList>
            <person name="Chen X."/>
        </authorList>
    </citation>
    <scope>NUCLEOTIDE SEQUENCE [LARGE SCALE GENOMIC DNA]</scope>
    <source>
        <strain evidence="4">MN2024</strain>
        <tissue evidence="4">Gills</tissue>
    </source>
</reference>
<dbReference type="SFLD" id="SFLDG01203">
    <property type="entry name" value="Prostaglandin_E_synthase_like1"/>
    <property type="match status" value="1"/>
</dbReference>
<dbReference type="GO" id="GO:0006629">
    <property type="term" value="P:lipid metabolic process"/>
    <property type="evidence" value="ECO:0007669"/>
    <property type="project" value="UniProtKB-KW"/>
</dbReference>
<dbReference type="InterPro" id="IPR040079">
    <property type="entry name" value="Glutathione_S-Trfase"/>
</dbReference>
<gene>
    <name evidence="4" type="ORF">ACJMK2_042526</name>
</gene>
<dbReference type="SUPFAM" id="SSF52833">
    <property type="entry name" value="Thioredoxin-like"/>
    <property type="match status" value="1"/>
</dbReference>
<dbReference type="InterPro" id="IPR002109">
    <property type="entry name" value="Glutaredoxin"/>
</dbReference>
<evidence type="ECO:0000313" key="5">
    <source>
        <dbReference type="Proteomes" id="UP001634394"/>
    </source>
</evidence>
<evidence type="ECO:0000259" key="3">
    <source>
        <dbReference type="Pfam" id="PF00462"/>
    </source>
</evidence>
<dbReference type="SUPFAM" id="SSF47616">
    <property type="entry name" value="GST C-terminal domain-like"/>
    <property type="match status" value="1"/>
</dbReference>
<dbReference type="Gene3D" id="3.40.30.10">
    <property type="entry name" value="Glutaredoxin"/>
    <property type="match status" value="1"/>
</dbReference>
<protein>
    <recommendedName>
        <fullName evidence="3">Glutaredoxin domain-containing protein</fullName>
    </recommendedName>
</protein>
<dbReference type="EMBL" id="JBJQND010000008">
    <property type="protein sequence ID" value="KAL3869901.1"/>
    <property type="molecule type" value="Genomic_DNA"/>
</dbReference>
<dbReference type="CDD" id="cd03197">
    <property type="entry name" value="GST_C_mPGES2"/>
    <property type="match status" value="1"/>
</dbReference>
<evidence type="ECO:0000313" key="4">
    <source>
        <dbReference type="EMBL" id="KAL3869901.1"/>
    </source>
</evidence>
<name>A0ABD3W7L5_SINWO</name>
<comment type="caution">
    <text evidence="4">The sequence shown here is derived from an EMBL/GenBank/DDBJ whole genome shotgun (WGS) entry which is preliminary data.</text>
</comment>
<dbReference type="InterPro" id="IPR036282">
    <property type="entry name" value="Glutathione-S-Trfase_C_sf"/>
</dbReference>
<dbReference type="Gene3D" id="1.20.1050.10">
    <property type="match status" value="1"/>
</dbReference>
<feature type="domain" description="Glutaredoxin" evidence="3">
    <location>
        <begin position="108"/>
        <end position="160"/>
    </location>
</feature>
<keyword evidence="5" id="KW-1185">Reference proteome</keyword>
<organism evidence="4 5">
    <name type="scientific">Sinanodonta woodiana</name>
    <name type="common">Chinese pond mussel</name>
    <name type="synonym">Anodonta woodiana</name>
    <dbReference type="NCBI Taxonomy" id="1069815"/>
    <lineage>
        <taxon>Eukaryota</taxon>
        <taxon>Metazoa</taxon>
        <taxon>Spiralia</taxon>
        <taxon>Lophotrochozoa</taxon>
        <taxon>Mollusca</taxon>
        <taxon>Bivalvia</taxon>
        <taxon>Autobranchia</taxon>
        <taxon>Heteroconchia</taxon>
        <taxon>Palaeoheterodonta</taxon>
        <taxon>Unionida</taxon>
        <taxon>Unionoidea</taxon>
        <taxon>Unionidae</taxon>
        <taxon>Unioninae</taxon>
        <taxon>Sinanodonta</taxon>
    </lineage>
</organism>
<comment type="similarity">
    <text evidence="1">Belongs to the GST superfamily.</text>
</comment>
<dbReference type="Pfam" id="PF00462">
    <property type="entry name" value="Glutaredoxin"/>
    <property type="match status" value="1"/>
</dbReference>
<accession>A0ABD3W7L5</accession>
<evidence type="ECO:0000256" key="2">
    <source>
        <dbReference type="ARBA" id="ARBA00023098"/>
    </source>
</evidence>
<dbReference type="AlphaFoldDB" id="A0ABD3W7L5"/>
<proteinExistence type="inferred from homology"/>
<dbReference type="Gene3D" id="6.20.200.30">
    <property type="match status" value="1"/>
</dbReference>
<dbReference type="PANTHER" id="PTHR12782:SF5">
    <property type="entry name" value="PROSTAGLANDIN E SYNTHASE 2"/>
    <property type="match status" value="1"/>
</dbReference>
<evidence type="ECO:0000256" key="1">
    <source>
        <dbReference type="ARBA" id="ARBA00007409"/>
    </source>
</evidence>
<dbReference type="PROSITE" id="PS51354">
    <property type="entry name" value="GLUTAREDOXIN_2"/>
    <property type="match status" value="1"/>
</dbReference>
<dbReference type="Proteomes" id="UP001634394">
    <property type="component" value="Unassembled WGS sequence"/>
</dbReference>
<dbReference type="SFLD" id="SFLDG01182">
    <property type="entry name" value="Prostaglandin_E_synthase_like"/>
    <property type="match status" value="1"/>
</dbReference>
<dbReference type="InterPro" id="IPR034334">
    <property type="entry name" value="PGES2"/>
</dbReference>
<dbReference type="PANTHER" id="PTHR12782">
    <property type="entry name" value="MICROSOMAL PROSTAGLANDIN E SYNTHASE-2"/>
    <property type="match status" value="1"/>
</dbReference>